<dbReference type="InterPro" id="IPR027417">
    <property type="entry name" value="P-loop_NTPase"/>
</dbReference>
<comment type="caution">
    <text evidence="2">The sequence shown here is derived from an EMBL/GenBank/DDBJ whole genome shotgun (WGS) entry which is preliminary data.</text>
</comment>
<keyword evidence="2" id="KW-0255">Endonuclease</keyword>
<keyword evidence="3" id="KW-1185">Reference proteome</keyword>
<feature type="non-terminal residue" evidence="2">
    <location>
        <position position="304"/>
    </location>
</feature>
<dbReference type="AlphaFoldDB" id="A0A3A8E2U7"/>
<dbReference type="PANTHER" id="PTHR43581">
    <property type="entry name" value="ATP/GTP PHOSPHATASE"/>
    <property type="match status" value="1"/>
</dbReference>
<keyword evidence="2" id="KW-0540">Nuclease</keyword>
<dbReference type="OrthoDB" id="3322489at2"/>
<organism evidence="2 3">
    <name type="scientific">Acinetobacter tianfuensis</name>
    <dbReference type="NCBI Taxonomy" id="2419603"/>
    <lineage>
        <taxon>Bacteria</taxon>
        <taxon>Pseudomonadati</taxon>
        <taxon>Pseudomonadota</taxon>
        <taxon>Gammaproteobacteria</taxon>
        <taxon>Moraxellales</taxon>
        <taxon>Moraxellaceae</taxon>
        <taxon>Acinetobacter</taxon>
    </lineage>
</organism>
<dbReference type="SUPFAM" id="SSF52540">
    <property type="entry name" value="P-loop containing nucleoside triphosphate hydrolases"/>
    <property type="match status" value="1"/>
</dbReference>
<dbReference type="RefSeq" id="WP_147394231.1">
    <property type="nucleotide sequence ID" value="NZ_RAXV01000047.1"/>
</dbReference>
<dbReference type="Proteomes" id="UP000282388">
    <property type="component" value="Unassembled WGS sequence"/>
</dbReference>
<name>A0A3A8E2U7_9GAMM</name>
<dbReference type="GO" id="GO:0006302">
    <property type="term" value="P:double-strand break repair"/>
    <property type="evidence" value="ECO:0007669"/>
    <property type="project" value="InterPro"/>
</dbReference>
<dbReference type="GO" id="GO:0004519">
    <property type="term" value="F:endonuclease activity"/>
    <property type="evidence" value="ECO:0007669"/>
    <property type="project" value="UniProtKB-KW"/>
</dbReference>
<evidence type="ECO:0000313" key="2">
    <source>
        <dbReference type="EMBL" id="RKG29287.1"/>
    </source>
</evidence>
<dbReference type="Pfam" id="PF13476">
    <property type="entry name" value="AAA_23"/>
    <property type="match status" value="1"/>
</dbReference>
<dbReference type="GO" id="GO:0016887">
    <property type="term" value="F:ATP hydrolysis activity"/>
    <property type="evidence" value="ECO:0007669"/>
    <property type="project" value="InterPro"/>
</dbReference>
<dbReference type="EMBL" id="RAXV01000047">
    <property type="protein sequence ID" value="RKG29287.1"/>
    <property type="molecule type" value="Genomic_DNA"/>
</dbReference>
<feature type="domain" description="Rad50/SbcC-type AAA" evidence="1">
    <location>
        <begin position="5"/>
        <end position="226"/>
    </location>
</feature>
<accession>A0A3A8E2U7</accession>
<protein>
    <submittedName>
        <fullName evidence="2">ATP-dependent endonuclease</fullName>
    </submittedName>
</protein>
<dbReference type="PANTHER" id="PTHR43581:SF4">
    <property type="entry name" value="ATP_GTP PHOSPHATASE"/>
    <property type="match status" value="1"/>
</dbReference>
<gene>
    <name evidence="2" type="ORF">D7V32_15570</name>
</gene>
<evidence type="ECO:0000259" key="1">
    <source>
        <dbReference type="Pfam" id="PF13476"/>
    </source>
</evidence>
<reference evidence="2 3" key="1">
    <citation type="submission" date="2018-09" db="EMBL/GenBank/DDBJ databases">
        <title>The draft genome of Acinetobacter spp. strains.</title>
        <authorList>
            <person name="Qin J."/>
            <person name="Feng Y."/>
            <person name="Zong Z."/>
        </authorList>
    </citation>
    <scope>NUCLEOTIDE SEQUENCE [LARGE SCALE GENOMIC DNA]</scope>
    <source>
        <strain evidence="2 3">WCHAc060012</strain>
    </source>
</reference>
<dbReference type="InterPro" id="IPR038729">
    <property type="entry name" value="Rad50/SbcC_AAA"/>
</dbReference>
<sequence>MKIEKLVLQNYKSFKDRTIIEFNEGLNILVGDNEAGKSTILEAIHLCLSGILDGRYLKHDFHQYLFNYEVVEECLALVETDKSAQLPELLIEVYFKNNENLSEFEGTLNSESNPTAQGIRFEIKLDNAYSDLYQSLLNSGEVQTSLPIEYFNIEWRSFARNAVISRVIPVKSVLIDSSTAKIKNGSDIYLSKIIKDNLSRVEQIGLAQSYRKLKQNFNEDNNVEALNTKITTSARVSDKQLSITVDLSSNNSWENQLTTNFNNIPFDQIGKGEQCIVKTNLALDHSHETDKNLILIEEPENHLS</sequence>
<proteinExistence type="predicted"/>
<keyword evidence="2" id="KW-0378">Hydrolase</keyword>
<evidence type="ECO:0000313" key="3">
    <source>
        <dbReference type="Proteomes" id="UP000282388"/>
    </source>
</evidence>
<dbReference type="Gene3D" id="3.40.50.300">
    <property type="entry name" value="P-loop containing nucleotide triphosphate hydrolases"/>
    <property type="match status" value="1"/>
</dbReference>
<dbReference type="InterPro" id="IPR051396">
    <property type="entry name" value="Bact_Antivir_Def_Nuclease"/>
</dbReference>